<dbReference type="CDD" id="cd03059">
    <property type="entry name" value="GST_N_SspA"/>
    <property type="match status" value="1"/>
</dbReference>
<name>A0A831RXY5_9GAMM</name>
<dbReference type="PROSITE" id="PS50404">
    <property type="entry name" value="GST_NTER"/>
    <property type="match status" value="1"/>
</dbReference>
<dbReference type="Gene3D" id="3.40.30.10">
    <property type="entry name" value="Glutaredoxin"/>
    <property type="match status" value="1"/>
</dbReference>
<gene>
    <name evidence="4" type="ORF">ENJ12_10430</name>
</gene>
<sequence length="198" mass="22458">MTLFSDPADLHSHRVRLVLAEKHVTVDIVDVDPLNLPEDVMDLNPYGTAPTLVDRELVLFDSRIILEYLDERYPHPPLLPVDPVSRATFRMYIYRVEKDWYSRVDTILAGGKPATKARKELKESLTASAPILAAKPFFMSDEFSVVDASIAPLLWRLPHLGIELEGSASNTYNAYAARLFKRDAFAKSLTEAEREMRL</sequence>
<organism evidence="4">
    <name type="scientific">Thiolapillus brandeum</name>
    <dbReference type="NCBI Taxonomy" id="1076588"/>
    <lineage>
        <taxon>Bacteria</taxon>
        <taxon>Pseudomonadati</taxon>
        <taxon>Pseudomonadota</taxon>
        <taxon>Gammaproteobacteria</taxon>
        <taxon>Chromatiales</taxon>
        <taxon>Sedimenticolaceae</taxon>
        <taxon>Thiolapillus</taxon>
    </lineage>
</organism>
<dbReference type="InterPro" id="IPR010987">
    <property type="entry name" value="Glutathione-S-Trfase_C-like"/>
</dbReference>
<dbReference type="Pfam" id="PF13409">
    <property type="entry name" value="GST_N_2"/>
    <property type="match status" value="1"/>
</dbReference>
<dbReference type="InterPro" id="IPR050983">
    <property type="entry name" value="GST_Omega/HSP26"/>
</dbReference>
<dbReference type="InterPro" id="IPR004045">
    <property type="entry name" value="Glutathione_S-Trfase_N"/>
</dbReference>
<evidence type="ECO:0000313" key="4">
    <source>
        <dbReference type="EMBL" id="HEC07260.1"/>
    </source>
</evidence>
<dbReference type="AlphaFoldDB" id="A0A831RXY5"/>
<feature type="domain" description="GST N-terminal" evidence="2">
    <location>
        <begin position="1"/>
        <end position="77"/>
    </location>
</feature>
<accession>A0A831RXY5</accession>
<dbReference type="Pfam" id="PF00043">
    <property type="entry name" value="GST_C"/>
    <property type="match status" value="1"/>
</dbReference>
<dbReference type="SUPFAM" id="SSF52833">
    <property type="entry name" value="Thioredoxin-like"/>
    <property type="match status" value="1"/>
</dbReference>
<evidence type="ECO:0000259" key="3">
    <source>
        <dbReference type="PROSITE" id="PS50405"/>
    </source>
</evidence>
<comment type="similarity">
    <text evidence="1">Belongs to the GST superfamily. HSP26 family.</text>
</comment>
<dbReference type="SUPFAM" id="SSF47616">
    <property type="entry name" value="GST C-terminal domain-like"/>
    <property type="match status" value="1"/>
</dbReference>
<dbReference type="Proteomes" id="UP000886339">
    <property type="component" value="Unassembled WGS sequence"/>
</dbReference>
<dbReference type="PANTHER" id="PTHR43968">
    <property type="match status" value="1"/>
</dbReference>
<dbReference type="SFLD" id="SFLDS00019">
    <property type="entry name" value="Glutathione_Transferase_(cytos"/>
    <property type="match status" value="1"/>
</dbReference>
<dbReference type="InterPro" id="IPR004046">
    <property type="entry name" value="GST_C"/>
</dbReference>
<dbReference type="PANTHER" id="PTHR43968:SF6">
    <property type="entry name" value="GLUTATHIONE S-TRANSFERASE OMEGA"/>
    <property type="match status" value="1"/>
</dbReference>
<reference evidence="4" key="1">
    <citation type="journal article" date="2020" name="mSystems">
        <title>Genome- and Community-Level Interaction Insights into Carbon Utilization and Element Cycling Functions of Hydrothermarchaeota in Hydrothermal Sediment.</title>
        <authorList>
            <person name="Zhou Z."/>
            <person name="Liu Y."/>
            <person name="Xu W."/>
            <person name="Pan J."/>
            <person name="Luo Z.H."/>
            <person name="Li M."/>
        </authorList>
    </citation>
    <scope>NUCLEOTIDE SEQUENCE [LARGE SCALE GENOMIC DNA]</scope>
    <source>
        <strain evidence="4">HyVt-458</strain>
    </source>
</reference>
<dbReference type="PROSITE" id="PS50405">
    <property type="entry name" value="GST_CTER"/>
    <property type="match status" value="1"/>
</dbReference>
<comment type="caution">
    <text evidence="4">The sequence shown here is derived from an EMBL/GenBank/DDBJ whole genome shotgun (WGS) entry which is preliminary data.</text>
</comment>
<protein>
    <submittedName>
        <fullName evidence="4">Stringent starvation protein A</fullName>
    </submittedName>
</protein>
<dbReference type="InterPro" id="IPR040079">
    <property type="entry name" value="Glutathione_S-Trfase"/>
</dbReference>
<evidence type="ECO:0000259" key="2">
    <source>
        <dbReference type="PROSITE" id="PS50404"/>
    </source>
</evidence>
<dbReference type="Gene3D" id="1.20.1050.10">
    <property type="match status" value="1"/>
</dbReference>
<dbReference type="InterPro" id="IPR034341">
    <property type="entry name" value="SspA_N"/>
</dbReference>
<dbReference type="EMBL" id="DRLF01000360">
    <property type="protein sequence ID" value="HEC07260.1"/>
    <property type="molecule type" value="Genomic_DNA"/>
</dbReference>
<feature type="domain" description="GST C-terminal" evidence="3">
    <location>
        <begin position="82"/>
        <end position="198"/>
    </location>
</feature>
<dbReference type="InterPro" id="IPR036282">
    <property type="entry name" value="Glutathione-S-Trfase_C_sf"/>
</dbReference>
<dbReference type="GO" id="GO:0005737">
    <property type="term" value="C:cytoplasm"/>
    <property type="evidence" value="ECO:0007669"/>
    <property type="project" value="TreeGrafter"/>
</dbReference>
<dbReference type="SFLD" id="SFLDG00358">
    <property type="entry name" value="Main_(cytGST)"/>
    <property type="match status" value="1"/>
</dbReference>
<evidence type="ECO:0000256" key="1">
    <source>
        <dbReference type="ARBA" id="ARBA00009929"/>
    </source>
</evidence>
<dbReference type="InterPro" id="IPR036249">
    <property type="entry name" value="Thioredoxin-like_sf"/>
</dbReference>
<proteinExistence type="inferred from homology"/>